<name>A0AAP5AGP5_9GAMM</name>
<dbReference type="EMBL" id="JAUTAS010000001">
    <property type="protein sequence ID" value="MDQ1108449.1"/>
    <property type="molecule type" value="Genomic_DNA"/>
</dbReference>
<feature type="signal peptide" evidence="2">
    <location>
        <begin position="1"/>
        <end position="30"/>
    </location>
</feature>
<feature type="chain" id="PRO_5042907863" description="DUF3302 domain-containing protein" evidence="2">
    <location>
        <begin position="31"/>
        <end position="181"/>
    </location>
</feature>
<evidence type="ECO:0000256" key="2">
    <source>
        <dbReference type="SAM" id="SignalP"/>
    </source>
</evidence>
<dbReference type="AlphaFoldDB" id="A0AAP5AGP5"/>
<keyword evidence="2" id="KW-0732">Signal</keyword>
<sequence length="181" mass="19816">MNRPRCSVVGSAATWLLPALLLGAAPDAHASFLSGEALDTAANVIAWLALVVVPVVLIAVFWMVHILPEKIAHKRHHPQLDAIKTLCLLSLLFGGLLWPLAWLWAYTRPVLHKLAYGTDQIDHGHGDAALAPLHDARVEPVEPDLPTPVDASAWQQRVDALERRLAEMERLRPGPSTRPEG</sequence>
<reference evidence="3" key="1">
    <citation type="submission" date="2023-07" db="EMBL/GenBank/DDBJ databases">
        <title>Functional and genomic diversity of the sorghum phyllosphere microbiome.</title>
        <authorList>
            <person name="Shade A."/>
        </authorList>
    </citation>
    <scope>NUCLEOTIDE SEQUENCE</scope>
    <source>
        <strain evidence="3">SORGH_AS_0457</strain>
    </source>
</reference>
<dbReference type="Proteomes" id="UP001226084">
    <property type="component" value="Unassembled WGS sequence"/>
</dbReference>
<dbReference type="Pfam" id="PF11742">
    <property type="entry name" value="DUF3302"/>
    <property type="match status" value="1"/>
</dbReference>
<keyword evidence="1" id="KW-0812">Transmembrane</keyword>
<dbReference type="InterPro" id="IPR011223">
    <property type="entry name" value="UCP028770"/>
</dbReference>
<protein>
    <recommendedName>
        <fullName evidence="5">DUF3302 domain-containing protein</fullName>
    </recommendedName>
</protein>
<proteinExistence type="predicted"/>
<feature type="transmembrane region" description="Helical" evidence="1">
    <location>
        <begin position="85"/>
        <end position="105"/>
    </location>
</feature>
<evidence type="ECO:0008006" key="5">
    <source>
        <dbReference type="Google" id="ProtNLM"/>
    </source>
</evidence>
<accession>A0AAP5AGP5</accession>
<evidence type="ECO:0000256" key="1">
    <source>
        <dbReference type="SAM" id="Phobius"/>
    </source>
</evidence>
<organism evidence="3 4">
    <name type="scientific">Stenotrophomonas rhizophila</name>
    <dbReference type="NCBI Taxonomy" id="216778"/>
    <lineage>
        <taxon>Bacteria</taxon>
        <taxon>Pseudomonadati</taxon>
        <taxon>Pseudomonadota</taxon>
        <taxon>Gammaproteobacteria</taxon>
        <taxon>Lysobacterales</taxon>
        <taxon>Lysobacteraceae</taxon>
        <taxon>Stenotrophomonas</taxon>
    </lineage>
</organism>
<dbReference type="RefSeq" id="WP_307106846.1">
    <property type="nucleotide sequence ID" value="NZ_JAUTAS010000001.1"/>
</dbReference>
<feature type="transmembrane region" description="Helical" evidence="1">
    <location>
        <begin position="40"/>
        <end position="64"/>
    </location>
</feature>
<gene>
    <name evidence="3" type="ORF">QE424_001608</name>
</gene>
<evidence type="ECO:0000313" key="3">
    <source>
        <dbReference type="EMBL" id="MDQ1108449.1"/>
    </source>
</evidence>
<evidence type="ECO:0000313" key="4">
    <source>
        <dbReference type="Proteomes" id="UP001226084"/>
    </source>
</evidence>
<comment type="caution">
    <text evidence="3">The sequence shown here is derived from an EMBL/GenBank/DDBJ whole genome shotgun (WGS) entry which is preliminary data.</text>
</comment>
<keyword evidence="1" id="KW-0472">Membrane</keyword>
<keyword evidence="1" id="KW-1133">Transmembrane helix</keyword>